<evidence type="ECO:0000256" key="3">
    <source>
        <dbReference type="ARBA" id="ARBA00012560"/>
    </source>
</evidence>
<organism evidence="12 13">
    <name type="scientific">Rheinheimera lutimaris</name>
    <dbReference type="NCBI Taxonomy" id="2740584"/>
    <lineage>
        <taxon>Bacteria</taxon>
        <taxon>Pseudomonadati</taxon>
        <taxon>Pseudomonadota</taxon>
        <taxon>Gammaproteobacteria</taxon>
        <taxon>Chromatiales</taxon>
        <taxon>Chromatiaceae</taxon>
        <taxon>Rheinheimera</taxon>
    </lineage>
</organism>
<dbReference type="InterPro" id="IPR003385">
    <property type="entry name" value="Glyco_hydro_77"/>
</dbReference>
<evidence type="ECO:0000256" key="4">
    <source>
        <dbReference type="ARBA" id="ARBA00020295"/>
    </source>
</evidence>
<evidence type="ECO:0000256" key="10">
    <source>
        <dbReference type="RuleBase" id="RU361207"/>
    </source>
</evidence>
<evidence type="ECO:0000313" key="12">
    <source>
        <dbReference type="EMBL" id="NRQ42505.1"/>
    </source>
</evidence>
<dbReference type="SUPFAM" id="SSF51445">
    <property type="entry name" value="(Trans)glycosidases"/>
    <property type="match status" value="1"/>
</dbReference>
<evidence type="ECO:0000256" key="2">
    <source>
        <dbReference type="ARBA" id="ARBA00005684"/>
    </source>
</evidence>
<feature type="domain" description="MalQ N-terminal beta-sandwich" evidence="11">
    <location>
        <begin position="67"/>
        <end position="161"/>
    </location>
</feature>
<name>A0A7Y5AQ76_9GAMM</name>
<dbReference type="InterPro" id="IPR017853">
    <property type="entry name" value="GH"/>
</dbReference>
<protein>
    <recommendedName>
        <fullName evidence="4 10">4-alpha-glucanotransferase</fullName>
        <ecNumber evidence="3 10">2.4.1.25</ecNumber>
    </recommendedName>
    <alternativeName>
        <fullName evidence="8 10">Amylomaltase</fullName>
    </alternativeName>
    <alternativeName>
        <fullName evidence="9 10">Disproportionating enzyme</fullName>
    </alternativeName>
</protein>
<dbReference type="InterPro" id="IPR048458">
    <property type="entry name" value="MalQ_N"/>
</dbReference>
<evidence type="ECO:0000259" key="11">
    <source>
        <dbReference type="Pfam" id="PF21226"/>
    </source>
</evidence>
<dbReference type="Pfam" id="PF02446">
    <property type="entry name" value="Glyco_hydro_77"/>
    <property type="match status" value="1"/>
</dbReference>
<dbReference type="NCBIfam" id="NF008274">
    <property type="entry name" value="PRK11052.1"/>
    <property type="match status" value="1"/>
</dbReference>
<evidence type="ECO:0000256" key="1">
    <source>
        <dbReference type="ARBA" id="ARBA00000439"/>
    </source>
</evidence>
<reference evidence="12 13" key="1">
    <citation type="submission" date="2020-06" db="EMBL/GenBank/DDBJ databases">
        <title>Rheinheimera sp. nov., a marine bacterium isolated from coastal.</title>
        <authorList>
            <person name="Yu Q."/>
            <person name="Qi Y."/>
            <person name="Pu J."/>
        </authorList>
    </citation>
    <scope>NUCLEOTIDE SEQUENCE [LARGE SCALE GENOMIC DNA]</scope>
    <source>
        <strain evidence="12 13">YQF-2</strain>
    </source>
</reference>
<comment type="catalytic activity">
    <reaction evidence="1 10">
        <text>Transfers a segment of a (1-&gt;4)-alpha-D-glucan to a new position in an acceptor, which may be glucose or a (1-&gt;4)-alpha-D-glucan.</text>
        <dbReference type="EC" id="2.4.1.25"/>
    </reaction>
</comment>
<keyword evidence="7 10" id="KW-0119">Carbohydrate metabolism</keyword>
<dbReference type="GO" id="GO:0004134">
    <property type="term" value="F:4-alpha-glucanotransferase activity"/>
    <property type="evidence" value="ECO:0007669"/>
    <property type="project" value="UniProtKB-EC"/>
</dbReference>
<comment type="caution">
    <text evidence="12">The sequence shown here is derived from an EMBL/GenBank/DDBJ whole genome shotgun (WGS) entry which is preliminary data.</text>
</comment>
<dbReference type="EC" id="2.4.1.25" evidence="3 10"/>
<evidence type="ECO:0000256" key="7">
    <source>
        <dbReference type="ARBA" id="ARBA00023277"/>
    </source>
</evidence>
<keyword evidence="5 10" id="KW-0328">Glycosyltransferase</keyword>
<dbReference type="Proteomes" id="UP000523161">
    <property type="component" value="Unassembled WGS sequence"/>
</dbReference>
<dbReference type="Pfam" id="PF21226">
    <property type="entry name" value="MalQ_N"/>
    <property type="match status" value="1"/>
</dbReference>
<dbReference type="PANTHER" id="PTHR32438:SF5">
    <property type="entry name" value="4-ALPHA-GLUCANOTRANSFERASE DPE1, CHLOROPLASTIC_AMYLOPLASTIC"/>
    <property type="match status" value="1"/>
</dbReference>
<dbReference type="NCBIfam" id="TIGR00217">
    <property type="entry name" value="malQ"/>
    <property type="match status" value="1"/>
</dbReference>
<keyword evidence="6 10" id="KW-0808">Transferase</keyword>
<evidence type="ECO:0000256" key="6">
    <source>
        <dbReference type="ARBA" id="ARBA00022679"/>
    </source>
</evidence>
<dbReference type="EMBL" id="JABSOD010000006">
    <property type="protein sequence ID" value="NRQ42505.1"/>
    <property type="molecule type" value="Genomic_DNA"/>
</dbReference>
<dbReference type="PANTHER" id="PTHR32438">
    <property type="entry name" value="4-ALPHA-GLUCANOTRANSFERASE DPE1, CHLOROPLASTIC/AMYLOPLASTIC"/>
    <property type="match status" value="1"/>
</dbReference>
<proteinExistence type="inferred from homology"/>
<dbReference type="AlphaFoldDB" id="A0A7Y5AQ76"/>
<evidence type="ECO:0000256" key="9">
    <source>
        <dbReference type="ARBA" id="ARBA00031501"/>
    </source>
</evidence>
<gene>
    <name evidence="12" type="primary">malQ</name>
    <name evidence="12" type="ORF">HRH59_07950</name>
</gene>
<evidence type="ECO:0000256" key="5">
    <source>
        <dbReference type="ARBA" id="ARBA00022676"/>
    </source>
</evidence>
<dbReference type="Gene3D" id="3.20.20.80">
    <property type="entry name" value="Glycosidases"/>
    <property type="match status" value="1"/>
</dbReference>
<dbReference type="GO" id="GO:0005975">
    <property type="term" value="P:carbohydrate metabolic process"/>
    <property type="evidence" value="ECO:0007669"/>
    <property type="project" value="InterPro"/>
</dbReference>
<comment type="similarity">
    <text evidence="2 10">Belongs to the disproportionating enzyme family.</text>
</comment>
<dbReference type="RefSeq" id="WP_173500748.1">
    <property type="nucleotide sequence ID" value="NZ_JABSOD010000006.1"/>
</dbReference>
<accession>A0A7Y5AQ76</accession>
<evidence type="ECO:0000313" key="13">
    <source>
        <dbReference type="Proteomes" id="UP000523161"/>
    </source>
</evidence>
<sequence>MDATLLAELIAFCGIETEFNDAWGNPTTVSQQHQLALLQAQGFDTEDDETAALQLLQRQLDFWQQPLQAVSVQRQDEPVQLLLQVNLEQANSELALILTTEHGDEQHFKLIPVEGELVQVVVLDEVEYHQYQHRLPLTLTAGYHQLHIADTDIKQKLIITPGRCYQPDAFTQRKQWGIALQLYALRSERNWGIGDFTDLATTIKYLAGVGADFVGLNPIHALYPAMPESASPYSPSSRRWLNISYIDVSAMPGFAACARTQSLVNAPVFRTALQTQRSKDYVDYSGVMQLKLPVMKSLYQWFTEQDKTGNKAQLKAFKQFKADGGASLQQLALYDALHAYLYQQDSMHWGWPNWPEQYRQPQSAAVQQFAKQHKAELDFYCYLQFIAQQQLAQAQQVAKDAGMLLGLYRDLAVGVSEASTEIWANPDLYCRDASVGAPPDPLGPAGQNWGLPPMYPYQLYKQGYQPIIDLLRANMQAAGALRIDHVMALLRLWWVPKTAENAGGGAYVYYPIMDLLGILALESQRHQAVIIGEDLGTVPDGIRELLGEYGVYSYRVFFFETAADGGYISPAHYPQQAMATLTTHDLPTLIGFWHCDDLRLGKELGLYKDDAQLQNLYAQRHANKQRILDSLHGHAFKGQSILPPDYERSVDHLGMDSTLNYAMQRHLAATSSQLLCLQLEDALQMTQPVNIPGTSTEYPNWRRKLSQPIEQWSQNSDILQLFTDISARRNG</sequence>
<keyword evidence="13" id="KW-1185">Reference proteome</keyword>
<evidence type="ECO:0000256" key="8">
    <source>
        <dbReference type="ARBA" id="ARBA00031423"/>
    </source>
</evidence>